<reference evidence="1" key="1">
    <citation type="submission" date="2013-09" db="EMBL/GenBank/DDBJ databases">
        <title>Draft Genome Sequence of five Lactobacillus helveticus strains CIRM-BIA 101T, 103, 104, 951 and 953 isolated from milk product.</title>
        <authorList>
            <person name="Valence F."/>
            <person name="Chuat V."/>
            <person name="Ma L."/>
            <person name="Creno S."/>
            <person name="Falentin H."/>
            <person name="Lortal S."/>
            <person name="Bizet C."/>
            <person name="Clermont D."/>
            <person name="Loux V."/>
            <person name="Bouchier C."/>
            <person name="Cousin S."/>
        </authorList>
    </citation>
    <scope>NUCLEOTIDE SEQUENCE [LARGE SCALE GENOMIC DNA]</scope>
    <source>
        <strain evidence="1">CIRM-BIA 951</strain>
    </source>
</reference>
<dbReference type="EMBL" id="CBUK010000178">
    <property type="protein sequence ID" value="CDI59361.1"/>
    <property type="molecule type" value="Genomic_DNA"/>
</dbReference>
<comment type="caution">
    <text evidence="1">The sequence shown here is derived from an EMBL/GenBank/DDBJ whole genome shotgun (WGS) entry which is preliminary data.</text>
</comment>
<sequence>MVNKQCLIKTCLIHDSCKRTTIDVFVRELGAKSFPDIEQLGQKVVDNFVKKETNFNSWEEMQQRAVSEYMSSLF</sequence>
<dbReference type="AlphaFoldDB" id="U6F5X3"/>
<evidence type="ECO:0000313" key="2">
    <source>
        <dbReference type="Proteomes" id="UP000017248"/>
    </source>
</evidence>
<keyword evidence="2" id="KW-1185">Reference proteome</keyword>
<proteinExistence type="predicted"/>
<name>U6F5X3_LACHE</name>
<protein>
    <submittedName>
        <fullName evidence="1">Uncharacterized protein</fullName>
    </submittedName>
</protein>
<dbReference type="Proteomes" id="UP000017248">
    <property type="component" value="Unassembled WGS sequence"/>
</dbReference>
<dbReference type="HOGENOM" id="CLU_145991_2_0_9"/>
<accession>U6F5X3</accession>
<gene>
    <name evidence="1" type="ORF">LHCIRMBIA951_00281</name>
</gene>
<organism evidence="1 2">
    <name type="scientific">Lactobacillus helveticus CIRM-BIA 951</name>
    <dbReference type="NCBI Taxonomy" id="1226334"/>
    <lineage>
        <taxon>Bacteria</taxon>
        <taxon>Bacillati</taxon>
        <taxon>Bacillota</taxon>
        <taxon>Bacilli</taxon>
        <taxon>Lactobacillales</taxon>
        <taxon>Lactobacillaceae</taxon>
        <taxon>Lactobacillus</taxon>
    </lineage>
</organism>
<evidence type="ECO:0000313" key="1">
    <source>
        <dbReference type="EMBL" id="CDI59361.1"/>
    </source>
</evidence>